<name>A0A9D4K1R8_DREPO</name>
<reference evidence="1" key="2">
    <citation type="submission" date="2020-11" db="EMBL/GenBank/DDBJ databases">
        <authorList>
            <person name="McCartney M.A."/>
            <person name="Auch B."/>
            <person name="Kono T."/>
            <person name="Mallez S."/>
            <person name="Becker A."/>
            <person name="Gohl D.M."/>
            <person name="Silverstein K.A.T."/>
            <person name="Koren S."/>
            <person name="Bechman K.B."/>
            <person name="Herman A."/>
            <person name="Abrahante J.E."/>
            <person name="Garbe J."/>
        </authorList>
    </citation>
    <scope>NUCLEOTIDE SEQUENCE</scope>
    <source>
        <strain evidence="1">Duluth1</strain>
        <tissue evidence="1">Whole animal</tissue>
    </source>
</reference>
<dbReference type="EMBL" id="JAIWYP010000005">
    <property type="protein sequence ID" value="KAH3829102.1"/>
    <property type="molecule type" value="Genomic_DNA"/>
</dbReference>
<keyword evidence="2" id="KW-1185">Reference proteome</keyword>
<reference evidence="1" key="1">
    <citation type="journal article" date="2019" name="bioRxiv">
        <title>The Genome of the Zebra Mussel, Dreissena polymorpha: A Resource for Invasive Species Research.</title>
        <authorList>
            <person name="McCartney M.A."/>
            <person name="Auch B."/>
            <person name="Kono T."/>
            <person name="Mallez S."/>
            <person name="Zhang Y."/>
            <person name="Obille A."/>
            <person name="Becker A."/>
            <person name="Abrahante J.E."/>
            <person name="Garbe J."/>
            <person name="Badalamenti J.P."/>
            <person name="Herman A."/>
            <person name="Mangelson H."/>
            <person name="Liachko I."/>
            <person name="Sullivan S."/>
            <person name="Sone E.D."/>
            <person name="Koren S."/>
            <person name="Silverstein K.A.T."/>
            <person name="Beckman K.B."/>
            <person name="Gohl D.M."/>
        </authorList>
    </citation>
    <scope>NUCLEOTIDE SEQUENCE</scope>
    <source>
        <strain evidence="1">Duluth1</strain>
        <tissue evidence="1">Whole animal</tissue>
    </source>
</reference>
<protein>
    <submittedName>
        <fullName evidence="1">Uncharacterized protein</fullName>
    </submittedName>
</protein>
<evidence type="ECO:0000313" key="2">
    <source>
        <dbReference type="Proteomes" id="UP000828390"/>
    </source>
</evidence>
<accession>A0A9D4K1R8</accession>
<organism evidence="1 2">
    <name type="scientific">Dreissena polymorpha</name>
    <name type="common">Zebra mussel</name>
    <name type="synonym">Mytilus polymorpha</name>
    <dbReference type="NCBI Taxonomy" id="45954"/>
    <lineage>
        <taxon>Eukaryota</taxon>
        <taxon>Metazoa</taxon>
        <taxon>Spiralia</taxon>
        <taxon>Lophotrochozoa</taxon>
        <taxon>Mollusca</taxon>
        <taxon>Bivalvia</taxon>
        <taxon>Autobranchia</taxon>
        <taxon>Heteroconchia</taxon>
        <taxon>Euheterodonta</taxon>
        <taxon>Imparidentia</taxon>
        <taxon>Neoheterodontei</taxon>
        <taxon>Myida</taxon>
        <taxon>Dreissenoidea</taxon>
        <taxon>Dreissenidae</taxon>
        <taxon>Dreissena</taxon>
    </lineage>
</organism>
<gene>
    <name evidence="1" type="ORF">DPMN_131090</name>
</gene>
<sequence>MAKECKAIVTCRVCDKGHPTALHVHSDTTTRSHGGGKKAKLFRNVLLCAAKRLVEGHVPK</sequence>
<evidence type="ECO:0000313" key="1">
    <source>
        <dbReference type="EMBL" id="KAH3829102.1"/>
    </source>
</evidence>
<dbReference type="Proteomes" id="UP000828390">
    <property type="component" value="Unassembled WGS sequence"/>
</dbReference>
<proteinExistence type="predicted"/>
<dbReference type="AlphaFoldDB" id="A0A9D4K1R8"/>
<comment type="caution">
    <text evidence="1">The sequence shown here is derived from an EMBL/GenBank/DDBJ whole genome shotgun (WGS) entry which is preliminary data.</text>
</comment>